<evidence type="ECO:0000313" key="10">
    <source>
        <dbReference type="Proteomes" id="UP001571476"/>
    </source>
</evidence>
<dbReference type="InterPro" id="IPR005828">
    <property type="entry name" value="MFS_sugar_transport-like"/>
</dbReference>
<feature type="transmembrane region" description="Helical" evidence="7">
    <location>
        <begin position="332"/>
        <end position="352"/>
    </location>
</feature>
<evidence type="ECO:0000256" key="2">
    <source>
        <dbReference type="ARBA" id="ARBA00022448"/>
    </source>
</evidence>
<keyword evidence="4 7" id="KW-1133">Transmembrane helix</keyword>
<keyword evidence="5 7" id="KW-0472">Membrane</keyword>
<keyword evidence="2" id="KW-0813">Transport</keyword>
<feature type="transmembrane region" description="Helical" evidence="7">
    <location>
        <begin position="295"/>
        <end position="312"/>
    </location>
</feature>
<dbReference type="InterPro" id="IPR020846">
    <property type="entry name" value="MFS_dom"/>
</dbReference>
<gene>
    <name evidence="9" type="ORF">ACEG43_35370</name>
</gene>
<name>A0ABV4SV69_9ACTN</name>
<evidence type="ECO:0000256" key="4">
    <source>
        <dbReference type="ARBA" id="ARBA00022989"/>
    </source>
</evidence>
<feature type="domain" description="Major facilitator superfamily (MFS) profile" evidence="8">
    <location>
        <begin position="31"/>
        <end position="472"/>
    </location>
</feature>
<evidence type="ECO:0000256" key="6">
    <source>
        <dbReference type="SAM" id="MobiDB-lite"/>
    </source>
</evidence>
<evidence type="ECO:0000259" key="8">
    <source>
        <dbReference type="PROSITE" id="PS50850"/>
    </source>
</evidence>
<feature type="transmembrane region" description="Helical" evidence="7">
    <location>
        <begin position="359"/>
        <end position="378"/>
    </location>
</feature>
<feature type="transmembrane region" description="Helical" evidence="7">
    <location>
        <begin position="155"/>
        <end position="177"/>
    </location>
</feature>
<keyword evidence="10" id="KW-1185">Reference proteome</keyword>
<evidence type="ECO:0000313" key="9">
    <source>
        <dbReference type="EMBL" id="MFA3841418.1"/>
    </source>
</evidence>
<dbReference type="PROSITE" id="PS50850">
    <property type="entry name" value="MFS"/>
    <property type="match status" value="1"/>
</dbReference>
<dbReference type="Gene3D" id="1.20.1250.20">
    <property type="entry name" value="MFS general substrate transporter like domains"/>
    <property type="match status" value="1"/>
</dbReference>
<organism evidence="9 10">
    <name type="scientific">Streptomyces aureus</name>
    <dbReference type="NCBI Taxonomy" id="193461"/>
    <lineage>
        <taxon>Bacteria</taxon>
        <taxon>Bacillati</taxon>
        <taxon>Actinomycetota</taxon>
        <taxon>Actinomycetes</taxon>
        <taxon>Kitasatosporales</taxon>
        <taxon>Streptomycetaceae</taxon>
        <taxon>Streptomyces</taxon>
    </lineage>
</organism>
<comment type="subcellular location">
    <subcellularLocation>
        <location evidence="1">Cell membrane</location>
        <topology evidence="1">Multi-pass membrane protein</topology>
    </subcellularLocation>
</comment>
<dbReference type="Proteomes" id="UP001571476">
    <property type="component" value="Unassembled WGS sequence"/>
</dbReference>
<feature type="transmembrane region" description="Helical" evidence="7">
    <location>
        <begin position="98"/>
        <end position="116"/>
    </location>
</feature>
<evidence type="ECO:0000256" key="1">
    <source>
        <dbReference type="ARBA" id="ARBA00004651"/>
    </source>
</evidence>
<dbReference type="CDD" id="cd17316">
    <property type="entry name" value="MFS_SV2_like"/>
    <property type="match status" value="1"/>
</dbReference>
<proteinExistence type="predicted"/>
<dbReference type="PANTHER" id="PTHR23511:SF34">
    <property type="entry name" value="SYNAPTIC VESICLE GLYCOPROTEIN 2"/>
    <property type="match status" value="1"/>
</dbReference>
<protein>
    <submittedName>
        <fullName evidence="9">MFS transporter</fullName>
    </submittedName>
</protein>
<reference evidence="9 10" key="1">
    <citation type="submission" date="2024-08" db="EMBL/GenBank/DDBJ databases">
        <title>Genome sequence of Streptomyces aureus CACIA-1.46HGO.</title>
        <authorList>
            <person name="Evangelista-Martinez Z."/>
        </authorList>
    </citation>
    <scope>NUCLEOTIDE SEQUENCE [LARGE SCALE GENOMIC DNA]</scope>
    <source>
        <strain evidence="9 10">CACIA-1.46HGO</strain>
    </source>
</reference>
<feature type="transmembrane region" description="Helical" evidence="7">
    <location>
        <begin position="122"/>
        <end position="143"/>
    </location>
</feature>
<sequence length="479" mass="51538">MTQTAPSTAGSPSSVSRRLEVLRPGPWHRRLTAIVGVGAFFDLYEVFLGGVLAAALAETWHLSHTQKSWIIAAGFLGMFVGANVMSLLADRFGRRQMFLVNLGMYSAFSLLCAAAPDVNWLVAARFLAGLGLGAELVLVDTYLSELLPTAVRGRYIAWAYTVGFLGVPLAALLGARLVAEHEIAGVSGWRWLLVAGALGAFCIQWMRRALPESPRWLEARGRRAEAEAVVARIETLNEPGTAGARQVPAQRKAEAQAHAESKSDSKSDSKSETETVPTVRVPLRRMFQPPYRRRTVMWWIFQVLQTVGYYGFGSLAPVVLAAKGHSTTASLGYAALSFCGYPLGSALSIPLIERFERRTLIIVAALGQAFFGLLFGFADAAWLIVGSGFLLTVCSNVFSNAFHVYQAEIFPTNLRSSAIGIAYSLSRLVSVILPFIALSVLDDLGATAVFAGSAVLMVLLCLNVGLLGPKTKGLALDAI</sequence>
<accession>A0ABV4SV69</accession>
<dbReference type="RefSeq" id="WP_372565644.1">
    <property type="nucleotide sequence ID" value="NZ_JBGOSP010000024.1"/>
</dbReference>
<dbReference type="InterPro" id="IPR036259">
    <property type="entry name" value="MFS_trans_sf"/>
</dbReference>
<feature type="transmembrane region" description="Helical" evidence="7">
    <location>
        <begin position="384"/>
        <end position="405"/>
    </location>
</feature>
<dbReference type="EMBL" id="JBGOSP010000024">
    <property type="protein sequence ID" value="MFA3841418.1"/>
    <property type="molecule type" value="Genomic_DNA"/>
</dbReference>
<feature type="transmembrane region" description="Helical" evidence="7">
    <location>
        <begin position="31"/>
        <end position="57"/>
    </location>
</feature>
<feature type="transmembrane region" description="Helical" evidence="7">
    <location>
        <begin position="189"/>
        <end position="206"/>
    </location>
</feature>
<feature type="region of interest" description="Disordered" evidence="6">
    <location>
        <begin position="241"/>
        <end position="276"/>
    </location>
</feature>
<dbReference type="PROSITE" id="PS00217">
    <property type="entry name" value="SUGAR_TRANSPORT_2"/>
    <property type="match status" value="1"/>
</dbReference>
<dbReference type="InterPro" id="IPR005829">
    <property type="entry name" value="Sugar_transporter_CS"/>
</dbReference>
<dbReference type="SUPFAM" id="SSF103473">
    <property type="entry name" value="MFS general substrate transporter"/>
    <property type="match status" value="1"/>
</dbReference>
<dbReference type="PANTHER" id="PTHR23511">
    <property type="entry name" value="SYNAPTIC VESICLE GLYCOPROTEIN 2"/>
    <property type="match status" value="1"/>
</dbReference>
<dbReference type="Pfam" id="PF00083">
    <property type="entry name" value="Sugar_tr"/>
    <property type="match status" value="1"/>
</dbReference>
<evidence type="ECO:0000256" key="7">
    <source>
        <dbReference type="SAM" id="Phobius"/>
    </source>
</evidence>
<evidence type="ECO:0000256" key="5">
    <source>
        <dbReference type="ARBA" id="ARBA00023136"/>
    </source>
</evidence>
<feature type="transmembrane region" description="Helical" evidence="7">
    <location>
        <begin position="417"/>
        <end position="438"/>
    </location>
</feature>
<evidence type="ECO:0000256" key="3">
    <source>
        <dbReference type="ARBA" id="ARBA00022692"/>
    </source>
</evidence>
<feature type="transmembrane region" description="Helical" evidence="7">
    <location>
        <begin position="69"/>
        <end position="89"/>
    </location>
</feature>
<feature type="transmembrane region" description="Helical" evidence="7">
    <location>
        <begin position="444"/>
        <end position="466"/>
    </location>
</feature>
<feature type="compositionally biased region" description="Basic and acidic residues" evidence="6">
    <location>
        <begin position="251"/>
        <end position="273"/>
    </location>
</feature>
<keyword evidence="3 7" id="KW-0812">Transmembrane</keyword>
<comment type="caution">
    <text evidence="9">The sequence shown here is derived from an EMBL/GenBank/DDBJ whole genome shotgun (WGS) entry which is preliminary data.</text>
</comment>